<accession>A0A0W0FNZ3</accession>
<name>A0A0W0FNZ3_MONRR</name>
<evidence type="ECO:0000313" key="1">
    <source>
        <dbReference type="EMBL" id="KTB38025.1"/>
    </source>
</evidence>
<comment type="caution">
    <text evidence="1">The sequence shown here is derived from an EMBL/GenBank/DDBJ whole genome shotgun (WGS) entry which is preliminary data.</text>
</comment>
<dbReference type="Proteomes" id="UP000054988">
    <property type="component" value="Unassembled WGS sequence"/>
</dbReference>
<gene>
    <name evidence="1" type="ORF">WG66_9399</name>
</gene>
<reference evidence="1 2" key="1">
    <citation type="submission" date="2015-12" db="EMBL/GenBank/DDBJ databases">
        <title>Draft genome sequence of Moniliophthora roreri, the causal agent of frosty pod rot of cacao.</title>
        <authorList>
            <person name="Aime M.C."/>
            <person name="Diaz-Valderrama J.R."/>
            <person name="Kijpornyongpan T."/>
            <person name="Phillips-Mora W."/>
        </authorList>
    </citation>
    <scope>NUCLEOTIDE SEQUENCE [LARGE SCALE GENOMIC DNA]</scope>
    <source>
        <strain evidence="1 2">MCA 2952</strain>
    </source>
</reference>
<dbReference type="EMBL" id="LATX01001788">
    <property type="protein sequence ID" value="KTB38025.1"/>
    <property type="molecule type" value="Genomic_DNA"/>
</dbReference>
<organism evidence="1 2">
    <name type="scientific">Moniliophthora roreri</name>
    <name type="common">Frosty pod rot fungus</name>
    <name type="synonym">Monilia roreri</name>
    <dbReference type="NCBI Taxonomy" id="221103"/>
    <lineage>
        <taxon>Eukaryota</taxon>
        <taxon>Fungi</taxon>
        <taxon>Dikarya</taxon>
        <taxon>Basidiomycota</taxon>
        <taxon>Agaricomycotina</taxon>
        <taxon>Agaricomycetes</taxon>
        <taxon>Agaricomycetidae</taxon>
        <taxon>Agaricales</taxon>
        <taxon>Marasmiineae</taxon>
        <taxon>Marasmiaceae</taxon>
        <taxon>Moniliophthora</taxon>
    </lineage>
</organism>
<sequence>MTTLLSTIMYEPDFRPVTSKTNNFEFVAVRNTQVSSDPTQRSTEDVELFL</sequence>
<protein>
    <submittedName>
        <fullName evidence="1">Uncharacterized protein</fullName>
    </submittedName>
</protein>
<evidence type="ECO:0000313" key="2">
    <source>
        <dbReference type="Proteomes" id="UP000054988"/>
    </source>
</evidence>
<dbReference type="AlphaFoldDB" id="A0A0W0FNZ3"/>
<proteinExistence type="predicted"/>